<dbReference type="GO" id="GO:0051897">
    <property type="term" value="P:positive regulation of phosphatidylinositol 3-kinase/protein kinase B signal transduction"/>
    <property type="evidence" value="ECO:0000315"/>
    <property type="project" value="FlyBase"/>
</dbReference>
<feature type="signal peptide" evidence="17">
    <location>
        <begin position="1"/>
        <end position="23"/>
    </location>
</feature>
<gene>
    <name evidence="20 21" type="primary">Pvr</name>
    <name evidence="20" type="synonym">8222</name>
    <name evidence="20" type="synonym">CT24332</name>
    <name evidence="20" type="synonym">Dmel\CG8222</name>
    <name evidence="20" type="synonym">DmVEGFR</name>
    <name evidence="20" type="synonym">PVR</name>
    <name evidence="20" type="synonym">PvR</name>
    <name evidence="20" type="synonym">pvr</name>
    <name evidence="20" type="synonym">stai</name>
    <name evidence="20" type="synonym">Vegf</name>
    <name evidence="20" type="synonym">VEGFR</name>
    <name evidence="20" type="synonym">Vegfr</name>
    <name evidence="20" type="synonym">VEGFR-A</name>
    <name evidence="20" type="synonym">Vegfr-b</name>
    <name evidence="20" type="synonym">Vegfr-c</name>
    <name evidence="20" type="synonym">VGR1</name>
    <name evidence="20" type="synonym">Vgr1</name>
    <name evidence="20" type="synonym">vgr1</name>
    <name evidence="20 21" type="ORF">CG8222</name>
    <name evidence="20" type="ORF">Dmel_CG8222</name>
</gene>
<dbReference type="OrthoDB" id="6077854at2759"/>
<evidence type="ECO:0000256" key="9">
    <source>
        <dbReference type="ARBA" id="ARBA00051243"/>
    </source>
</evidence>
<evidence type="ECO:0000256" key="11">
    <source>
        <dbReference type="PIRSR" id="PIRSR000615-2"/>
    </source>
</evidence>
<evidence type="ECO:0000259" key="18">
    <source>
        <dbReference type="PROSITE" id="PS50011"/>
    </source>
</evidence>
<dbReference type="PROSITE" id="PS50011">
    <property type="entry name" value="PROTEIN_KINASE_DOM"/>
    <property type="match status" value="1"/>
</dbReference>
<keyword evidence="22" id="KW-1185">Reference proteome</keyword>
<proteinExistence type="evidence at protein level"/>
<dbReference type="InterPro" id="IPR017441">
    <property type="entry name" value="Protein_kinase_ATP_BS"/>
</dbReference>
<comment type="catalytic activity">
    <reaction evidence="9">
        <text>L-tyrosyl-[protein] + ATP = O-phospho-L-tyrosyl-[protein] + ADP + H(+)</text>
        <dbReference type="Rhea" id="RHEA:10596"/>
        <dbReference type="Rhea" id="RHEA-COMP:10136"/>
        <dbReference type="Rhea" id="RHEA-COMP:20101"/>
        <dbReference type="ChEBI" id="CHEBI:15378"/>
        <dbReference type="ChEBI" id="CHEBI:30616"/>
        <dbReference type="ChEBI" id="CHEBI:46858"/>
        <dbReference type="ChEBI" id="CHEBI:61978"/>
        <dbReference type="ChEBI" id="CHEBI:456216"/>
        <dbReference type="EC" id="2.7.10.1"/>
    </reaction>
</comment>
<evidence type="ECO:0000313" key="22">
    <source>
        <dbReference type="Proteomes" id="UP000000803"/>
    </source>
</evidence>
<accession>E1JHB7</accession>
<dbReference type="InterPro" id="IPR036179">
    <property type="entry name" value="Ig-like_dom_sf"/>
</dbReference>
<dbReference type="FunFam" id="3.30.200.20:FF:000384">
    <property type="entry name" value="Receptor protein-tyrosine kinase"/>
    <property type="match status" value="1"/>
</dbReference>
<reference evidence="20 22" key="8">
    <citation type="journal article" date="2007" name="Science">
        <title>Sequence finishing and mapping of Drosophila melanogaster heterochromatin.</title>
        <authorList>
            <person name="Hoskins R.A."/>
            <person name="Carlson J.W."/>
            <person name="Kennedy C."/>
            <person name="Acevedo D."/>
            <person name="Evans-Holm M."/>
            <person name="Frise E."/>
            <person name="Wan K.H."/>
            <person name="Park S."/>
            <person name="Mendez-Lago M."/>
            <person name="Rossi F."/>
            <person name="Villasante A."/>
            <person name="Dimitri P."/>
            <person name="Karpen G.H."/>
            <person name="Celniker S.E."/>
        </authorList>
    </citation>
    <scope>NUCLEOTIDE SEQUENCE [LARGE SCALE GENOMIC DNA]</scope>
    <source>
        <strain evidence="22">Berkeley</strain>
    </source>
</reference>
<dbReference type="GO" id="GO:0030335">
    <property type="term" value="P:positive regulation of cell migration"/>
    <property type="evidence" value="ECO:0000315"/>
    <property type="project" value="FlyBase"/>
</dbReference>
<dbReference type="CDD" id="cd00096">
    <property type="entry name" value="Ig"/>
    <property type="match status" value="1"/>
</dbReference>
<dbReference type="Pfam" id="PF13927">
    <property type="entry name" value="Ig_3"/>
    <property type="match status" value="1"/>
</dbReference>
<dbReference type="GO" id="GO:0038085">
    <property type="term" value="F:vascular endothelial growth factor binding"/>
    <property type="evidence" value="ECO:0000353"/>
    <property type="project" value="FlyBase"/>
</dbReference>
<dbReference type="GO" id="GO:0035313">
    <property type="term" value="P:wound healing, spreading of epidermal cells"/>
    <property type="evidence" value="ECO:0000315"/>
    <property type="project" value="FlyBase"/>
</dbReference>
<dbReference type="Reactome" id="R-DME-1433557">
    <property type="pathway name" value="Signaling by SCF-KIT"/>
</dbReference>
<dbReference type="FunFam" id="2.60.40.10:FF:001247">
    <property type="entry name" value="Receptor protein-tyrosine kinase"/>
    <property type="match status" value="1"/>
</dbReference>
<evidence type="ECO:0000256" key="3">
    <source>
        <dbReference type="ARBA" id="ARBA00022989"/>
    </source>
</evidence>
<reference evidence="20 22" key="7">
    <citation type="journal article" date="2007" name="Science">
        <title>The Release 5.1 annotation of Drosophila melanogaster heterochromatin.</title>
        <authorList>
            <person name="Smith C.D."/>
            <person name="Shu S."/>
            <person name="Mungall C.J."/>
            <person name="Karpen G.H."/>
        </authorList>
    </citation>
    <scope>NUCLEOTIDE SEQUENCE [LARGE SCALE GENOMIC DNA]</scope>
    <source>
        <strain evidence="22">Berkeley</strain>
    </source>
</reference>
<dbReference type="AlphaFoldDB" id="E1JHB7"/>
<feature type="region of interest" description="Disordered" evidence="15">
    <location>
        <begin position="291"/>
        <end position="331"/>
    </location>
</feature>
<dbReference type="GO" id="GO:0002921">
    <property type="term" value="P:negative regulation of humoral immune response"/>
    <property type="evidence" value="ECO:0000315"/>
    <property type="project" value="FlyBase"/>
</dbReference>
<feature type="compositionally biased region" description="Polar residues" evidence="15">
    <location>
        <begin position="1556"/>
        <end position="1569"/>
    </location>
</feature>
<reference evidence="20 22" key="4">
    <citation type="journal article" date="2002" name="Genome Biol.">
        <title>The transposable elements of the Drosophila melanogaster euchromatin: a genomics perspective.</title>
        <authorList>
            <person name="Kaminker J.S."/>
            <person name="Bergman C.M."/>
            <person name="Kronmiller B."/>
            <person name="Carlson J."/>
            <person name="Svirskas R."/>
            <person name="Patel S."/>
            <person name="Frise E."/>
            <person name="Wheeler D.A."/>
            <person name="Lewis S.E."/>
            <person name="Rubin G.M."/>
            <person name="Ashburner M."/>
            <person name="Celniker S.E."/>
        </authorList>
    </citation>
    <scope>NUCLEOTIDE SEQUENCE [LARGE SCALE GENOMIC DNA]</scope>
    <source>
        <strain evidence="22">Berkeley</strain>
    </source>
</reference>
<evidence type="ECO:0000256" key="1">
    <source>
        <dbReference type="ARBA" id="ARBA00004167"/>
    </source>
</evidence>
<feature type="region of interest" description="Disordered" evidence="15">
    <location>
        <begin position="1419"/>
        <end position="1465"/>
    </location>
</feature>
<feature type="domain" description="Ig-like" evidence="19">
    <location>
        <begin position="329"/>
        <end position="424"/>
    </location>
</feature>
<evidence type="ECO:0007829" key="23">
    <source>
        <dbReference type="PeptideAtlas" id="E1JHB7"/>
    </source>
</evidence>
<dbReference type="GO" id="GO:0030097">
    <property type="term" value="P:hemopoiesis"/>
    <property type="evidence" value="ECO:0000270"/>
    <property type="project" value="FlyBase"/>
</dbReference>
<dbReference type="Reactome" id="R-DME-186797">
    <property type="pathway name" value="Signaling by PDGF"/>
</dbReference>
<dbReference type="GO" id="GO:0007419">
    <property type="term" value="P:ventral cord development"/>
    <property type="evidence" value="ECO:0000315"/>
    <property type="project" value="FlyBase"/>
</dbReference>
<dbReference type="EMBL" id="AE014134">
    <property type="protein sequence ID" value="ACZ94202.1"/>
    <property type="molecule type" value="Genomic_DNA"/>
</dbReference>
<dbReference type="GO" id="GO:0048010">
    <property type="term" value="P:vascular endothelial growth factor receptor signaling pathway"/>
    <property type="evidence" value="ECO:0000314"/>
    <property type="project" value="FlyBase"/>
</dbReference>
<dbReference type="GO" id="GO:0043235">
    <property type="term" value="C:receptor complex"/>
    <property type="evidence" value="ECO:0000318"/>
    <property type="project" value="GO_Central"/>
</dbReference>
<evidence type="ECO:0000256" key="14">
    <source>
        <dbReference type="PROSITE-ProRule" id="PRU10141"/>
    </source>
</evidence>
<dbReference type="GO" id="GO:0007391">
    <property type="term" value="P:dorsal closure"/>
    <property type="evidence" value="ECO:0000315"/>
    <property type="project" value="FlyBase"/>
</dbReference>
<dbReference type="FunFam" id="1.10.510.10:FF:000373">
    <property type="entry name" value="Receptor protein-tyrosine kinase"/>
    <property type="match status" value="1"/>
</dbReference>
<keyword evidence="20" id="KW-0808">Transferase</keyword>
<dbReference type="Pfam" id="PF07679">
    <property type="entry name" value="I-set"/>
    <property type="match status" value="2"/>
</dbReference>
<keyword evidence="12" id="KW-0479">Metal-binding</keyword>
<dbReference type="GO" id="GO:0045793">
    <property type="term" value="P:positive regulation of cell size"/>
    <property type="evidence" value="ECO:0000315"/>
    <property type="project" value="FlyBase"/>
</dbReference>
<dbReference type="SMR" id="E1JHB7"/>
<dbReference type="InterPro" id="IPR008266">
    <property type="entry name" value="Tyr_kinase_AS"/>
</dbReference>
<dbReference type="SMART" id="SM00409">
    <property type="entry name" value="IG"/>
    <property type="match status" value="7"/>
</dbReference>
<dbReference type="GO" id="GO:0007435">
    <property type="term" value="P:salivary gland morphogenesis"/>
    <property type="evidence" value="ECO:0000315"/>
    <property type="project" value="FlyBase"/>
</dbReference>
<evidence type="ECO:0000256" key="4">
    <source>
        <dbReference type="ARBA" id="ARBA00023136"/>
    </source>
</evidence>
<dbReference type="GO" id="GO:0044319">
    <property type="term" value="P:wound healing, spreading of cells"/>
    <property type="evidence" value="ECO:0000315"/>
    <property type="project" value="FlyBase"/>
</dbReference>
<dbReference type="PANTHER" id="PTHR24416">
    <property type="entry name" value="TYROSINE-PROTEIN KINASE RECEPTOR"/>
    <property type="match status" value="1"/>
</dbReference>
<feature type="compositionally biased region" description="Low complexity" evidence="15">
    <location>
        <begin position="1110"/>
        <end position="1123"/>
    </location>
</feature>
<dbReference type="InterPro" id="IPR011009">
    <property type="entry name" value="Kinase-like_dom_sf"/>
</dbReference>
<dbReference type="Gene3D" id="1.10.510.10">
    <property type="entry name" value="Transferase(Phosphotransferase) domain 1"/>
    <property type="match status" value="1"/>
</dbReference>
<dbReference type="Gene3D" id="2.60.40.10">
    <property type="entry name" value="Immunoglobulins"/>
    <property type="match status" value="6"/>
</dbReference>
<feature type="binding site" evidence="11 14">
    <location>
        <position position="969"/>
    </location>
    <ligand>
        <name>ATP</name>
        <dbReference type="ChEBI" id="CHEBI:30616"/>
    </ligand>
</feature>
<dbReference type="GO" id="GO:0035099">
    <property type="term" value="P:hemocyte migration"/>
    <property type="evidence" value="ECO:0000315"/>
    <property type="project" value="FlyBase"/>
</dbReference>
<dbReference type="GO" id="GO:0046872">
    <property type="term" value="F:metal ion binding"/>
    <property type="evidence" value="ECO:0007669"/>
    <property type="project" value="UniProtKB-KW"/>
</dbReference>
<sequence length="1577" mass="177277">MAMLPRLILLPLLLILRISWSDAVPLQQFSPDPDDSIENCGGENGAPLMTPCKSAIILDAQTSTTLKCEDDEPMSWWTSQSQYVHVKSFDNTEDPARPFGTSLHLIEVTADYVAAYYCVKTSKFSQIAKEEQSDEAMIELVNQGYASSIYVYVNDPDTKLVDSHNVVTARQYTDVVIPCKPAMPDTEVLLETSNGEMHSSKSVGRYDPQRGFTIEIRSIVDGGDYYCRPNPPFPHNEEEMTSIEVRFIATGLDIPRTQTTNMVYTYAPGVTDGDDEVLTVTNQSTGNLALIRGGDGTLSRERARRSPARLAPMNASPSPRPGQDGKPLPKPVIRSSVEHHVFTDTNFTLDCEQSAYVESVYGMEWFTPSRDENRIFASQSRTDPKTRNSTHQTGRSTLTVLNAQPSDTGLYKCVTTDNSNQNVQRATYRIKVLKQNESYLNVGEPSGHYNVQEYANRTIQMTANFEGFPTPSFSWFKPDGTEVRQSENNFKILSTELSTMLQVLNAQLQDSGTYVLRGSNSFGVVQREYNVSVMDAPALKMSDAYVQVGSVARLECTVRSYPPAIVTFFFRPCSLEPQWPTCSVLNQNFSLPSEQEKYQFQTRPRPGKLSVERIYEVSFLPTEPGILTCIAQNIIDGKERRTLTKAHVLLGNISENMTIYGFDKDHKIAKEDNVNFTCEALAYHFDGNLKWFINGEDLKESDSVHIETSHTKYSYKSTVHITTISDRDRGTYECRAYHNDKDAVYSSREIDLYVHDPSAPQWTNGGQEGHSKIKRKLSQTLELECASTAVPVAIVRWFKDDKEVTESKLRHIIEKESKLLITHLYPGDEGVYKCVVENRLDRIERSFTVVISDLPGISMAWVWFGVILFLILIGLCVFLAVRYQKEHKRHLALKAAGLANFEEGAVGHINPDLTLDEQAELLPYNREFEFPRENLKLGKQLGAGAFGVVLKGEAKGIRREEPTTTVAVKMVKATADNEVVRALVSELKIMVHLGQHLNVVNLLGAVTKNIAKRELMVIVEYCRFGNIQNFLLRNRKCFINQINPDTDHIDPSIMTQRMSDNYELHRDTNGGGLKYANVGFPIHSYINEPHNNNTQPPTHRRNSDNDPRSGTRAGRTGSGTATYSYDRQMDTCATVMTTVPEDDQIMSNNSVQPAWRSNYKTDSTEAMTVTTVDLISWAFQVARGMDYLSSKKVLHGDLAARNILLCEDNVVKICDFGLARSMYRGDNYKKSENGKLPIKWLALESLSDHVFSTYSDVWSYGIVLWEMFSLAKVPYPGIDPNQELFNKLNDGYRMEKPKFANQELYEIMLECWRKNPESRPLFAELEKRFANMLGEDVASHYLDLNNPYMQSNIEYMKKQSTDYLALMGSPDELAPAAPRYVNGHIVPDIRIEELPDDYMEMSRDSDPDACTAIFSPTRLEGESSDFPDFSSETTFNFPGARQSPTLSNNLNSGSSKPLRKKNGMPTVDVADQAPEEIPMLHRSSTGSDGSPEQGRRFNQALKQQYVTPTPSPRHHVETKLNGEPSENYVNMKPPRKNIPGKTTTGGGGAAAGASTEAFSNPSYQPLSTVNEKEQRRY</sequence>
<dbReference type="InterPro" id="IPR001245">
    <property type="entry name" value="Ser-Thr/Tyr_kinase_cat_dom"/>
</dbReference>
<dbReference type="InterPro" id="IPR003599">
    <property type="entry name" value="Ig_sub"/>
</dbReference>
<dbReference type="GO" id="GO:0002347">
    <property type="term" value="P:response to tumor cell"/>
    <property type="evidence" value="ECO:0000315"/>
    <property type="project" value="FlyBase"/>
</dbReference>
<dbReference type="PANTHER" id="PTHR24416:SF600">
    <property type="entry name" value="PDGF- AND VEGF-RECEPTOR RELATED, ISOFORM J"/>
    <property type="match status" value="1"/>
</dbReference>
<reference evidence="20 22" key="1">
    <citation type="journal article" date="2000" name="Science">
        <title>The genome sequence of Drosophila melanogaster.</title>
        <authorList>
            <person name="Adams M.D."/>
            <person name="Celniker S.E."/>
            <person name="Holt R.A."/>
            <person name="Evans C.A."/>
            <person name="Gocayne J.D."/>
            <person name="Amanatides P.G."/>
            <person name="Scherer S.E."/>
            <person name="Li P.W."/>
            <person name="Hoskins R.A."/>
            <person name="Galle R.F."/>
            <person name="George R.A."/>
            <person name="Lewis S.E."/>
            <person name="Richards S."/>
            <person name="Ashburner M."/>
            <person name="Henderson S.N."/>
            <person name="Sutton G.G."/>
            <person name="Wortman J.R."/>
            <person name="Yandell M.D."/>
            <person name="Zhang Q."/>
            <person name="Chen L.X."/>
            <person name="Brandon R.C."/>
            <person name="Rogers Y.H."/>
            <person name="Blazej R.G."/>
            <person name="Champe M."/>
            <person name="Pfeiffer B.D."/>
            <person name="Wan K.H."/>
            <person name="Doyle C."/>
            <person name="Baxter E.G."/>
            <person name="Helt G."/>
            <person name="Nelson C.R."/>
            <person name="Gabor G.L."/>
            <person name="Abril J.F."/>
            <person name="Agbayani A."/>
            <person name="An H.J."/>
            <person name="Andrews-Pfannkoch C."/>
            <person name="Baldwin D."/>
            <person name="Ballew R.M."/>
            <person name="Basu A."/>
            <person name="Baxendale J."/>
            <person name="Bayraktaroglu L."/>
            <person name="Beasley E.M."/>
            <person name="Beeson K.Y."/>
            <person name="Benos P.V."/>
            <person name="Berman B.P."/>
            <person name="Bhandari D."/>
            <person name="Bolshakov S."/>
            <person name="Borkova D."/>
            <person name="Botchan M.R."/>
            <person name="Bouck J."/>
            <person name="Brokstein P."/>
            <person name="Brottier P."/>
            <person name="Burtis K.C."/>
            <person name="Busam D.A."/>
            <person name="Butler H."/>
            <person name="Cadieu E."/>
            <person name="Center A."/>
            <person name="Chandra I."/>
            <person name="Cherry J.M."/>
            <person name="Cawley S."/>
            <person name="Dahlke C."/>
            <person name="Davenport L.B."/>
            <person name="Davies P."/>
            <person name="de Pablos B."/>
            <person name="Delcher A."/>
            <person name="Deng Z."/>
            <person name="Mays A.D."/>
            <person name="Dew I."/>
            <person name="Dietz S.M."/>
            <person name="Dodson K."/>
            <person name="Doup L.E."/>
            <person name="Downes M."/>
            <person name="Dugan-Rocha S."/>
            <person name="Dunkov B.C."/>
            <person name="Dunn P."/>
            <person name="Durbin K.J."/>
            <person name="Evangelista C.C."/>
            <person name="Ferraz C."/>
            <person name="Ferriera S."/>
            <person name="Fleischmann W."/>
            <person name="Fosler C."/>
            <person name="Gabrielian A.E."/>
            <person name="Garg N.S."/>
            <person name="Gelbart W.M."/>
            <person name="Glasser K."/>
            <person name="Glodek A."/>
            <person name="Gong F."/>
            <person name="Gorrell J.H."/>
            <person name="Gu Z."/>
            <person name="Guan P."/>
            <person name="Harris M."/>
            <person name="Harris N.L."/>
            <person name="Harvey D."/>
            <person name="Heiman T.J."/>
            <person name="Hernandez J.R."/>
            <person name="Houck J."/>
            <person name="Hostin D."/>
            <person name="Houston K.A."/>
            <person name="Howland T.J."/>
            <person name="Wei M.H."/>
            <person name="Ibegwam C."/>
            <person name="Jalali M."/>
            <person name="Kalush F."/>
            <person name="Karpen G.H."/>
            <person name="Ke Z."/>
            <person name="Kennison J.A."/>
            <person name="Ketchum K.A."/>
            <person name="Kimmel B.E."/>
            <person name="Kodira C.D."/>
            <person name="Kraft C."/>
            <person name="Kravitz S."/>
            <person name="Kulp D."/>
            <person name="Lai Z."/>
            <person name="Lasko P."/>
            <person name="Lei Y."/>
            <person name="Levitsky A.A."/>
            <person name="Li J."/>
            <person name="Li Z."/>
            <person name="Liang Y."/>
            <person name="Lin X."/>
            <person name="Liu X."/>
            <person name="Mattei B."/>
            <person name="McIntosh T.C."/>
            <person name="McLeod M.P."/>
            <person name="McPherson D."/>
            <person name="Merkulov G."/>
            <person name="Milshina N.V."/>
            <person name="Mobarry C."/>
            <person name="Morris J."/>
            <person name="Moshrefi A."/>
            <person name="Mount S.M."/>
            <person name="Moy M."/>
            <person name="Murphy B."/>
            <person name="Murphy L."/>
            <person name="Muzny D.M."/>
            <person name="Nelson D.L."/>
            <person name="Nelson D.R."/>
            <person name="Nelson K.A."/>
            <person name="Nixon K."/>
            <person name="Nusskern D.R."/>
            <person name="Pacleb J.M."/>
            <person name="Palazzolo M."/>
            <person name="Pittman G.S."/>
            <person name="Pan S."/>
            <person name="Pollard J."/>
            <person name="Puri V."/>
            <person name="Reese M.G."/>
            <person name="Reinert K."/>
            <person name="Remington K."/>
            <person name="Saunders R.D."/>
            <person name="Scheeler F."/>
            <person name="Shen H."/>
            <person name="Shue B.C."/>
            <person name="Siden-Kiamos I."/>
            <person name="Simpson M."/>
            <person name="Skupski M.P."/>
            <person name="Smith T."/>
            <person name="Spier E."/>
            <person name="Spradling A.C."/>
            <person name="Stapleton M."/>
            <person name="Strong R."/>
            <person name="Sun E."/>
            <person name="Svirskas R."/>
            <person name="Tector C."/>
            <person name="Turner R."/>
            <person name="Venter E."/>
            <person name="Wang A.H."/>
            <person name="Wang X."/>
            <person name="Wang Z.Y."/>
            <person name="Wassarman D.A."/>
            <person name="Weinstock G.M."/>
            <person name="Weissenbach J."/>
            <person name="Williams S.M."/>
            <person name="WoodageT"/>
            <person name="Worley K.C."/>
            <person name="Wu D."/>
            <person name="Yang S."/>
            <person name="Yao Q.A."/>
            <person name="Ye J."/>
            <person name="Yeh R.F."/>
            <person name="Zaveri J.S."/>
            <person name="Zhan M."/>
            <person name="Zhang G."/>
            <person name="Zhao Q."/>
            <person name="Zheng L."/>
            <person name="Zheng X.H."/>
            <person name="Zhong F.N."/>
            <person name="Zhong W."/>
            <person name="Zhou X."/>
            <person name="Zhu S."/>
            <person name="Zhu X."/>
            <person name="Smith H.O."/>
            <person name="Gibbs R.A."/>
            <person name="Myers E.W."/>
            <person name="Rubin G.M."/>
            <person name="Venter J.C."/>
        </authorList>
    </citation>
    <scope>NUCLEOTIDE SEQUENCE [LARGE SCALE GENOMIC DNA]</scope>
    <source>
        <strain evidence="22">Berkeley</strain>
    </source>
</reference>
<reference evidence="20 22" key="10">
    <citation type="journal article" date="2015" name="G3 (Bethesda)">
        <title>Gene Model Annotations for Drosophila melanogaster: The Rule-Benders.</title>
        <authorList>
            <consortium name="FlyBase Consortium"/>
            <person name="Crosby M.A."/>
            <person name="Gramates L.S."/>
            <person name="Dos Santos G."/>
            <person name="Matthews B.B."/>
            <person name="St Pierre S.E."/>
            <person name="Zhou P."/>
            <person name="Schroeder A.J."/>
            <person name="Falls K."/>
            <person name="Emmert D.B."/>
            <person name="Russo S.M."/>
            <person name="Gelbart W.M."/>
            <person name="null"/>
        </authorList>
    </citation>
    <scope>NUCLEOTIDE SEQUENCE [LARGE SCALE GENOMIC DNA]</scope>
    <source>
        <strain evidence="22">Berkeley</strain>
    </source>
</reference>
<dbReference type="GO" id="GO:0007298">
    <property type="term" value="P:border follicle cell migration"/>
    <property type="evidence" value="ECO:0000315"/>
    <property type="project" value="FlyBase"/>
</dbReference>
<feature type="domain" description="Protein kinase" evidence="18">
    <location>
        <begin position="935"/>
        <end position="1349"/>
    </location>
</feature>
<dbReference type="Gene3D" id="3.30.200.20">
    <property type="entry name" value="Phosphorylase Kinase, domain 1"/>
    <property type="match status" value="1"/>
</dbReference>
<evidence type="ECO:0000313" key="20">
    <source>
        <dbReference type="EMBL" id="ACZ94202.1"/>
    </source>
</evidence>
<evidence type="ECO:0000256" key="12">
    <source>
        <dbReference type="PIRSR" id="PIRSR000615-3"/>
    </source>
</evidence>
<dbReference type="GO" id="GO:0030031">
    <property type="term" value="P:cell projection assembly"/>
    <property type="evidence" value="ECO:0000315"/>
    <property type="project" value="FlyBase"/>
</dbReference>
<dbReference type="Proteomes" id="UP000000803">
    <property type="component" value="Chromosome 2L"/>
</dbReference>
<dbReference type="GO" id="GO:0045087">
    <property type="term" value="P:innate immune response"/>
    <property type="evidence" value="ECO:0000315"/>
    <property type="project" value="FlyBase"/>
</dbReference>
<dbReference type="Reactome" id="R-DME-1257604">
    <property type="pathway name" value="PIP3 activates AKT signaling"/>
</dbReference>
<feature type="region of interest" description="Disordered" evidence="15">
    <location>
        <begin position="1505"/>
        <end position="1577"/>
    </location>
</feature>
<evidence type="ECO:0000256" key="2">
    <source>
        <dbReference type="ARBA" id="ARBA00022692"/>
    </source>
</evidence>
<keyword evidence="23" id="KW-1267">Proteomics identification</keyword>
<keyword evidence="12" id="KW-0460">Magnesium</keyword>
<dbReference type="InterPro" id="IPR050122">
    <property type="entry name" value="RTK"/>
</dbReference>
<dbReference type="GO" id="GO:0046330">
    <property type="term" value="P:positive regulation of JNK cascade"/>
    <property type="evidence" value="ECO:0000314"/>
    <property type="project" value="FlyBase"/>
</dbReference>
<dbReference type="GO" id="GO:0048542">
    <property type="term" value="P:lymph gland development"/>
    <property type="evidence" value="ECO:0000315"/>
    <property type="project" value="FlyBase"/>
</dbReference>
<dbReference type="GO" id="GO:0007443">
    <property type="term" value="P:Malpighian tubule morphogenesis"/>
    <property type="evidence" value="ECO:0000315"/>
    <property type="project" value="FlyBase"/>
</dbReference>
<evidence type="ECO:0000256" key="8">
    <source>
        <dbReference type="ARBA" id="ARBA00023319"/>
    </source>
</evidence>
<evidence type="ECO:0000256" key="7">
    <source>
        <dbReference type="ARBA" id="ARBA00023180"/>
    </source>
</evidence>
<comment type="subcellular location">
    <subcellularLocation>
        <location evidence="1">Membrane</location>
        <topology evidence="1">Single-pass membrane protein</topology>
    </subcellularLocation>
</comment>
<dbReference type="GO" id="GO:1904263">
    <property type="term" value="P:positive regulation of TORC1 signaling"/>
    <property type="evidence" value="ECO:0000315"/>
    <property type="project" value="FlyBase"/>
</dbReference>
<feature type="region of interest" description="Disordered" evidence="15">
    <location>
        <begin position="1086"/>
        <end position="1123"/>
    </location>
</feature>
<dbReference type="InterPro" id="IPR013783">
    <property type="entry name" value="Ig-like_fold"/>
</dbReference>
<dbReference type="Pfam" id="PF07714">
    <property type="entry name" value="PK_Tyr_Ser-Thr"/>
    <property type="match status" value="1"/>
</dbReference>
<keyword evidence="2 16" id="KW-0812">Transmembrane</keyword>
<dbReference type="Reactome" id="R-DME-186763">
    <property type="pathway name" value="Downstream signal transduction"/>
</dbReference>
<evidence type="ECO:0000256" key="17">
    <source>
        <dbReference type="SAM" id="SignalP"/>
    </source>
</evidence>
<dbReference type="CTD" id="5817"/>
<feature type="binding site" evidence="11">
    <location>
        <position position="1201"/>
    </location>
    <ligand>
        <name>ATP</name>
        <dbReference type="ChEBI" id="CHEBI:30616"/>
    </ligand>
</feature>
<keyword evidence="3 16" id="KW-1133">Transmembrane helix</keyword>
<reference evidence="20 22" key="3">
    <citation type="journal article" date="2002" name="Genome Biol.">
        <title>Annotation of the Drosophila melanogaster euchromatic genome: a systematic review.</title>
        <authorList>
            <person name="Misra S."/>
            <person name="Crosby M.A."/>
            <person name="Mungall C.J."/>
            <person name="Matthews B.B."/>
            <person name="Campbell K.S."/>
            <person name="Hradecky P."/>
            <person name="Huang Y."/>
            <person name="Kaminker J.S."/>
            <person name="Millburn G.H."/>
            <person name="Prochnik S.E."/>
            <person name="Smith C.D."/>
            <person name="Tupy J.L."/>
            <person name="Whitfied E.J."/>
            <person name="Bayraktaroglu L."/>
            <person name="Berman B.P."/>
            <person name="Bettencourt B.R."/>
            <person name="Celniker S.E."/>
            <person name="de Grey A.D."/>
            <person name="Drysdale R.A."/>
            <person name="Harris N.L."/>
            <person name="Richter J."/>
            <person name="Russo S."/>
            <person name="Schroeder A.J."/>
            <person name="Shu S.Q."/>
            <person name="Stapleton M."/>
            <person name="Yamada C."/>
            <person name="Ashburner M."/>
            <person name="Gelbart W.M."/>
            <person name="Rubin G.M."/>
            <person name="Lewis S.E."/>
        </authorList>
    </citation>
    <scope>GENOME REANNOTATION</scope>
    <source>
        <strain evidence="22">Berkeley</strain>
    </source>
</reference>
<feature type="active site" description="Proton acceptor" evidence="10">
    <location>
        <position position="1197"/>
    </location>
</feature>
<dbReference type="GO" id="GO:0043066">
    <property type="term" value="P:negative regulation of apoptotic process"/>
    <property type="evidence" value="ECO:0000315"/>
    <property type="project" value="FlyBase"/>
</dbReference>
<keyword evidence="17" id="KW-0732">Signal</keyword>
<keyword evidence="11 14" id="KW-0067">ATP-binding</keyword>
<reference evidence="20 22" key="11">
    <citation type="journal article" date="2015" name="Genome Res.">
        <title>The Release 6 reference sequence of the Drosophila melanogaster genome.</title>
        <authorList>
            <person name="Hoskins R.A."/>
            <person name="Carlson J.W."/>
            <person name="Wan K.H."/>
            <person name="Park S."/>
            <person name="Mendez I."/>
            <person name="Galle S.E."/>
            <person name="Booth B.W."/>
            <person name="Pfeiffer B.D."/>
            <person name="George R.A."/>
            <person name="Svirskas R."/>
            <person name="Krzywinski M."/>
            <person name="Schein J."/>
            <person name="Accardo M.C."/>
            <person name="Damia E."/>
            <person name="Messina G."/>
            <person name="Mendez-Lago M."/>
            <person name="de Pablos B."/>
            <person name="Demakova O.V."/>
            <person name="Andreyeva E.N."/>
            <person name="Boldyreva L.V."/>
            <person name="Marra M."/>
            <person name="Carvalho A.B."/>
            <person name="Dimitri P."/>
            <person name="Villasante A."/>
            <person name="Zhimulev I.F."/>
            <person name="Rubin G.M."/>
            <person name="Karpen G.H."/>
            <person name="Celniker S.E."/>
        </authorList>
    </citation>
    <scope>NUCLEOTIDE SEQUENCE [LARGE SCALE GENOMIC DNA]</scope>
    <source>
        <strain evidence="22">Berkeley</strain>
    </source>
</reference>
<dbReference type="SUPFAM" id="SSF56112">
    <property type="entry name" value="Protein kinase-like (PK-like)"/>
    <property type="match status" value="1"/>
</dbReference>
<dbReference type="Reactome" id="R-DME-9607240">
    <property type="pathway name" value="FLT3 Signaling"/>
</dbReference>
<evidence type="ECO:0000256" key="15">
    <source>
        <dbReference type="SAM" id="MobiDB-lite"/>
    </source>
</evidence>
<dbReference type="InterPro" id="IPR013106">
    <property type="entry name" value="Ig_V-set"/>
</dbReference>
<name>E1JHB7_DROME</name>
<evidence type="ECO:0000256" key="5">
    <source>
        <dbReference type="ARBA" id="ARBA00023157"/>
    </source>
</evidence>
<feature type="chain" id="PRO_5003147686" evidence="17">
    <location>
        <begin position="24"/>
        <end position="1577"/>
    </location>
</feature>
<dbReference type="InParanoid" id="E1JHB7"/>
<dbReference type="GO" id="GO:0005886">
    <property type="term" value="C:plasma membrane"/>
    <property type="evidence" value="ECO:0000314"/>
    <property type="project" value="FlyBase"/>
</dbReference>
<dbReference type="AGR" id="FB:FBgn0032006"/>
<dbReference type="GlyGen" id="E1JHB7">
    <property type="glycosylation" value="2 sites"/>
</dbReference>
<dbReference type="GO" id="GO:0004714">
    <property type="term" value="F:transmembrane receptor protein tyrosine kinase activity"/>
    <property type="evidence" value="ECO:0000314"/>
    <property type="project" value="FlyBase"/>
</dbReference>
<dbReference type="InterPro" id="IPR000719">
    <property type="entry name" value="Prot_kinase_dom"/>
</dbReference>
<dbReference type="OMA" id="SCGHIRP"/>
<evidence type="ECO:0000256" key="13">
    <source>
        <dbReference type="PIRSR" id="PIRSR000615-4"/>
    </source>
</evidence>
<keyword evidence="6" id="KW-0675">Receptor</keyword>
<dbReference type="InterPro" id="IPR013098">
    <property type="entry name" value="Ig_I-set"/>
</dbReference>
<dbReference type="Reactome" id="R-DME-109704">
    <property type="pathway name" value="PI3K Cascade"/>
</dbReference>
<dbReference type="GO" id="GO:0005524">
    <property type="term" value="F:ATP binding"/>
    <property type="evidence" value="ECO:0007669"/>
    <property type="project" value="UniProtKB-UniRule"/>
</dbReference>
<dbReference type="PhylomeDB" id="E1JHB7"/>
<dbReference type="GO" id="GO:0035167">
    <property type="term" value="P:larval lymph gland hemopoiesis"/>
    <property type="evidence" value="ECO:0000315"/>
    <property type="project" value="FlyBase"/>
</dbReference>
<dbReference type="GO" id="GO:0061327">
    <property type="term" value="P:anterior Malpighian tubule development"/>
    <property type="evidence" value="ECO:0000315"/>
    <property type="project" value="FlyBase"/>
</dbReference>
<evidence type="ECO:0000256" key="10">
    <source>
        <dbReference type="PIRSR" id="PIRSR000615-1"/>
    </source>
</evidence>
<dbReference type="DNASU" id="34127"/>
<dbReference type="PIRSF" id="PIRSF000615">
    <property type="entry name" value="TyrPK_CSF1-R"/>
    <property type="match status" value="1"/>
</dbReference>
<dbReference type="eggNOG" id="KOG0200">
    <property type="taxonomic scope" value="Eukaryota"/>
</dbReference>
<dbReference type="Pfam" id="PF07686">
    <property type="entry name" value="V-set"/>
    <property type="match status" value="1"/>
</dbReference>
<feature type="domain" description="Ig-like" evidence="19">
    <location>
        <begin position="537"/>
        <end position="644"/>
    </location>
</feature>
<dbReference type="SMART" id="SM00408">
    <property type="entry name" value="IGc2"/>
    <property type="match status" value="4"/>
</dbReference>
<dbReference type="SUPFAM" id="SSF48726">
    <property type="entry name" value="Immunoglobulin"/>
    <property type="match status" value="4"/>
</dbReference>
<dbReference type="GO" id="GO:1903688">
    <property type="term" value="P:positive regulation of border follicle cell migration"/>
    <property type="evidence" value="ECO:0000315"/>
    <property type="project" value="FlyBase"/>
</dbReference>
<keyword evidence="11 14" id="KW-0547">Nucleotide-binding</keyword>
<reference evidence="20 22" key="6">
    <citation type="journal article" date="2005" name="PLoS Comput. Biol.">
        <title>Combined evidence annotation of transposable elements in genome sequences.</title>
        <authorList>
            <person name="Quesneville H."/>
            <person name="Bergman C.M."/>
            <person name="Andrieu O."/>
            <person name="Autard D."/>
            <person name="Nouaud D."/>
            <person name="Ashburner M."/>
            <person name="Anxolabehere D."/>
        </authorList>
    </citation>
    <scope>NUCLEOTIDE SEQUENCE [LARGE SCALE GENOMIC DNA]</scope>
    <source>
        <strain evidence="22">Berkeley</strain>
    </source>
</reference>
<feature type="domain" description="Ig-like" evidence="19">
    <location>
        <begin position="655"/>
        <end position="751"/>
    </location>
</feature>
<dbReference type="GO" id="GO:0016322">
    <property type="term" value="P:neuron remodeling"/>
    <property type="evidence" value="ECO:0000315"/>
    <property type="project" value="FlyBase"/>
</dbReference>
<feature type="binding site" evidence="12">
    <location>
        <position position="1202"/>
    </location>
    <ligand>
        <name>Mg(2+)</name>
        <dbReference type="ChEBI" id="CHEBI:18420"/>
    </ligand>
</feature>
<dbReference type="InterPro" id="IPR003598">
    <property type="entry name" value="Ig_sub2"/>
</dbReference>
<dbReference type="STRING" id="7227.FBpp0291358"/>
<feature type="binding site" evidence="11">
    <location>
        <begin position="942"/>
        <end position="949"/>
    </location>
    <ligand>
        <name>ATP</name>
        <dbReference type="ChEBI" id="CHEBI:30616"/>
    </ligand>
</feature>
<reference evidence="20 22" key="9">
    <citation type="journal article" date="2015" name="G3 (Bethesda)">
        <title>Gene Model Annotations for Drosophila melanogaster: Impact of High-Throughput Data.</title>
        <authorList>
            <consortium name="FlyBase Consortium"/>
            <person name="Matthews B.B."/>
            <person name="Dos Santos G."/>
            <person name="Crosby M.A."/>
            <person name="Emmert D.B."/>
            <person name="St Pierre S.E."/>
            <person name="Gramates L.S."/>
            <person name="Zhou P."/>
            <person name="Schroeder A.J."/>
            <person name="Falls K."/>
            <person name="Strelets V."/>
            <person name="Russo S.M."/>
            <person name="Gelbart W.M."/>
            <person name="null"/>
        </authorList>
    </citation>
    <scope>NUCLEOTIDE SEQUENCE [LARGE SCALE GENOMIC DNA]</scope>
    <source>
        <strain evidence="22">Berkeley</strain>
    </source>
</reference>
<dbReference type="Reactome" id="R-DME-4420097">
    <property type="pathway name" value="VEGFA-VEGFR2 Pathway"/>
</dbReference>
<keyword evidence="5" id="KW-1015">Disulfide bond</keyword>
<dbReference type="Reactome" id="R-DME-216083">
    <property type="pathway name" value="Integrin cell surface interactions"/>
</dbReference>
<dbReference type="PROSITE" id="PS00109">
    <property type="entry name" value="PROTEIN_KINASE_TYR"/>
    <property type="match status" value="1"/>
</dbReference>
<dbReference type="RefSeq" id="NP_001162911.1">
    <property type="nucleotide sequence ID" value="NM_001169440.2"/>
</dbReference>
<dbReference type="GO" id="GO:0008347">
    <property type="term" value="P:glial cell migration"/>
    <property type="evidence" value="ECO:0000315"/>
    <property type="project" value="FlyBase"/>
</dbReference>
<keyword evidence="4 16" id="KW-0472">Membrane</keyword>
<keyword evidence="8" id="KW-0393">Immunoglobulin domain</keyword>
<feature type="compositionally biased region" description="Polar residues" evidence="15">
    <location>
        <begin position="1430"/>
        <end position="1455"/>
    </location>
</feature>
<dbReference type="BioGRID-ORCS" id="34127">
    <property type="hits" value="2 hits in 3 CRISPR screens"/>
</dbReference>
<dbReference type="PROSITE" id="PS00107">
    <property type="entry name" value="PROTEIN_KINASE_ATP"/>
    <property type="match status" value="1"/>
</dbReference>
<evidence type="ECO:0000259" key="19">
    <source>
        <dbReference type="PROSITE" id="PS50835"/>
    </source>
</evidence>
<dbReference type="Reactome" id="R-DME-6811558">
    <property type="pathway name" value="PI5P, PP2A and IER3 Regulate PI3K/AKT Signaling"/>
</dbReference>
<dbReference type="Bgee" id="FBgn0032006">
    <property type="expression patterns" value="Expressed in hemocyte (sensu Nematoda and Protostomia) in haltere and 210 other cell types or tissues"/>
</dbReference>
<dbReference type="EC" id="2.7.10.1" evidence="20"/>
<dbReference type="GeneID" id="34127"/>
<feature type="site" description="Important for interaction with phosphotyrosine-binding proteins" evidence="13">
    <location>
        <position position="1341"/>
    </location>
</feature>
<dbReference type="ExpressionAtlas" id="E1JHB7">
    <property type="expression patterns" value="baseline and differential"/>
</dbReference>
<protein>
    <submittedName>
        <fullName evidence="20">PDGF- and VEGF-receptor related, isoform J</fullName>
        <ecNumber evidence="20">2.7.10.1</ecNumber>
    </submittedName>
</protein>
<dbReference type="Reactome" id="R-DME-5673001">
    <property type="pathway name" value="RAF/MAP kinase cascade"/>
</dbReference>
<feature type="transmembrane region" description="Helical" evidence="16">
    <location>
        <begin position="860"/>
        <end position="881"/>
    </location>
</feature>
<dbReference type="GO" id="GO:0048803">
    <property type="term" value="P:imaginal disc-derived male genitalia morphogenesis"/>
    <property type="evidence" value="ECO:0000315"/>
    <property type="project" value="FlyBase"/>
</dbReference>
<dbReference type="GO" id="GO:0070374">
    <property type="term" value="P:positive regulation of ERK1 and ERK2 cascade"/>
    <property type="evidence" value="ECO:0000314"/>
    <property type="project" value="FlyBase"/>
</dbReference>
<reference evidence="20 22" key="2">
    <citation type="journal article" date="2002" name="Genome Biol.">
        <title>Finishing a whole-genome shotgun: release 3 of the Drosophila melanogaster euchromatic genome sequence.</title>
        <authorList>
            <person name="Celniker S.E."/>
            <person name="Wheeler D.A."/>
            <person name="Kronmiller B."/>
            <person name="Carlson J.W."/>
            <person name="Halpern A."/>
            <person name="Patel S."/>
            <person name="Adams M."/>
            <person name="Champe M."/>
            <person name="Dugan S.P."/>
            <person name="Frise E."/>
            <person name="Hodgson A."/>
            <person name="George R.A."/>
            <person name="Hoskins R.A."/>
            <person name="Laverty T."/>
            <person name="Muzny D.M."/>
            <person name="Nelson C.R."/>
            <person name="Pacleb J.M."/>
            <person name="Park S."/>
            <person name="Pfeiffer B.D."/>
            <person name="Richards S."/>
            <person name="Sodergren E.J."/>
            <person name="Svirskas R."/>
            <person name="Tabor P.E."/>
            <person name="Wan K."/>
            <person name="Stapleton M."/>
            <person name="Sutton G.G."/>
            <person name="Venter C."/>
            <person name="Weinstock G."/>
            <person name="Scherer S.E."/>
            <person name="Myers E.W."/>
            <person name="Gibbs R.A."/>
            <person name="Rubin G.M."/>
        </authorList>
    </citation>
    <scope>NUCLEOTIDE SEQUENCE [LARGE SCALE GENOMIC DNA]</scope>
    <source>
        <strain evidence="22">Berkeley</strain>
    </source>
</reference>
<keyword evidence="7" id="KW-0325">Glycoprotein</keyword>
<evidence type="ECO:0000256" key="6">
    <source>
        <dbReference type="ARBA" id="ARBA00023170"/>
    </source>
</evidence>
<dbReference type="GO" id="GO:0046529">
    <property type="term" value="P:imaginal disc fusion, thorax closure"/>
    <property type="evidence" value="ECO:0000315"/>
    <property type="project" value="FlyBase"/>
</dbReference>
<evidence type="ECO:0000256" key="16">
    <source>
        <dbReference type="SAM" id="Phobius"/>
    </source>
</evidence>
<feature type="domain" description="Ig-like" evidence="19">
    <location>
        <begin position="757"/>
        <end position="850"/>
    </location>
</feature>
<dbReference type="GO" id="GO:0036335">
    <property type="term" value="P:intestinal stem cell homeostasis"/>
    <property type="evidence" value="ECO:0000315"/>
    <property type="project" value="FlyBase"/>
</dbReference>
<dbReference type="FlyBase" id="FBgn0032006">
    <property type="gene designation" value="Pvr"/>
</dbReference>
<feature type="binding site" evidence="12">
    <location>
        <position position="1215"/>
    </location>
    <ligand>
        <name>Mg(2+)</name>
        <dbReference type="ChEBI" id="CHEBI:18420"/>
    </ligand>
</feature>
<dbReference type="PROSITE" id="PS50835">
    <property type="entry name" value="IG_LIKE"/>
    <property type="match status" value="4"/>
</dbReference>
<dbReference type="FunFam" id="2.60.40.10:FF:001602">
    <property type="entry name" value="Receptor protein-tyrosine kinase"/>
    <property type="match status" value="1"/>
</dbReference>
<dbReference type="FunCoup" id="E1JHB7">
    <property type="interactions" value="193"/>
</dbReference>
<dbReference type="InterPro" id="IPR007110">
    <property type="entry name" value="Ig-like_dom"/>
</dbReference>
<dbReference type="GO" id="GO:0043410">
    <property type="term" value="P:positive regulation of MAPK cascade"/>
    <property type="evidence" value="ECO:0000318"/>
    <property type="project" value="GO_Central"/>
</dbReference>
<dbReference type="GO" id="GO:0007169">
    <property type="term" value="P:cell surface receptor protein tyrosine kinase signaling pathway"/>
    <property type="evidence" value="ECO:0000318"/>
    <property type="project" value="GO_Central"/>
</dbReference>
<dbReference type="Reactome" id="R-DME-1433559">
    <property type="pathway name" value="Regulation of KIT signaling"/>
</dbReference>
<evidence type="ECO:0000313" key="21">
    <source>
        <dbReference type="FlyBase" id="FBgn0032006"/>
    </source>
</evidence>
<organism evidence="20 22">
    <name type="scientific">Drosophila melanogaster</name>
    <name type="common">Fruit fly</name>
    <dbReference type="NCBI Taxonomy" id="7227"/>
    <lineage>
        <taxon>Eukaryota</taxon>
        <taxon>Metazoa</taxon>
        <taxon>Ecdysozoa</taxon>
        <taxon>Arthropoda</taxon>
        <taxon>Hexapoda</taxon>
        <taxon>Insecta</taxon>
        <taxon>Pterygota</taxon>
        <taxon>Neoptera</taxon>
        <taxon>Endopterygota</taxon>
        <taxon>Diptera</taxon>
        <taxon>Brachycera</taxon>
        <taxon>Muscomorpha</taxon>
        <taxon>Ephydroidea</taxon>
        <taxon>Drosophilidae</taxon>
        <taxon>Drosophila</taxon>
        <taxon>Sophophora</taxon>
    </lineage>
</organism>
<dbReference type="VEuPathDB" id="VectorBase:FBgn0032006"/>
<dbReference type="PaxDb" id="7227-FBpp0291358"/>
<reference evidence="20 22" key="5">
    <citation type="journal article" date="2002" name="Genome Biol.">
        <title>Heterochromatic sequences in a Drosophila whole-genome shotgun assembly.</title>
        <authorList>
            <person name="Hoskins R.A."/>
            <person name="Smith C.D."/>
            <person name="Carlson J.W."/>
            <person name="Carvalho A.B."/>
            <person name="Halpern A."/>
            <person name="Kaminker J.S."/>
            <person name="Kennedy C."/>
            <person name="Mungall C.J."/>
            <person name="Sullivan B.A."/>
            <person name="Sutton G.G."/>
            <person name="Yasuhara J.C."/>
            <person name="Wakimoto B.T."/>
            <person name="Myers E.W."/>
            <person name="Celniker S.E."/>
            <person name="Rubin G.M."/>
            <person name="Karpen G.H."/>
        </authorList>
    </citation>
    <scope>NUCLEOTIDE SEQUENCE [LARGE SCALE GENOMIC DNA]</scope>
    <source>
        <strain evidence="22">Berkeley</strain>
    </source>
</reference>